<gene>
    <name evidence="2" type="ORF">HMPREF3206_01276</name>
</gene>
<accession>A0A133NBJ0</accession>
<dbReference type="Proteomes" id="UP000070617">
    <property type="component" value="Unassembled WGS sequence"/>
</dbReference>
<dbReference type="Pfam" id="PF09527">
    <property type="entry name" value="ATPase_gene1"/>
    <property type="match status" value="1"/>
</dbReference>
<dbReference type="EMBL" id="LRPX01000063">
    <property type="protein sequence ID" value="KXA13649.1"/>
    <property type="molecule type" value="Genomic_DNA"/>
</dbReference>
<dbReference type="RefSeq" id="WP_008801969.1">
    <property type="nucleotide sequence ID" value="NZ_KQ956554.1"/>
</dbReference>
<feature type="transmembrane region" description="Helical" evidence="1">
    <location>
        <begin position="12"/>
        <end position="36"/>
    </location>
</feature>
<keyword evidence="1" id="KW-0812">Transmembrane</keyword>
<protein>
    <recommendedName>
        <fullName evidence="4">F0F1-ATPase subunit</fullName>
    </recommendedName>
</protein>
<reference evidence="3" key="1">
    <citation type="submission" date="2016-01" db="EMBL/GenBank/DDBJ databases">
        <authorList>
            <person name="Mitreva M."/>
            <person name="Pepin K.H."/>
            <person name="Mihindukulasuriya K.A."/>
            <person name="Fulton R."/>
            <person name="Fronick C."/>
            <person name="O'Laughlin M."/>
            <person name="Miner T."/>
            <person name="Herter B."/>
            <person name="Rosa B.A."/>
            <person name="Cordes M."/>
            <person name="Tomlinson C."/>
            <person name="Wollam A."/>
            <person name="Palsikar V.B."/>
            <person name="Mardis E.R."/>
            <person name="Wilson R.K."/>
        </authorList>
    </citation>
    <scope>NUCLEOTIDE SEQUENCE [LARGE SCALE GENOMIC DNA]</scope>
    <source>
        <strain evidence="3">CMW8396</strain>
    </source>
</reference>
<evidence type="ECO:0000313" key="2">
    <source>
        <dbReference type="EMBL" id="KXA13649.1"/>
    </source>
</evidence>
<dbReference type="InterPro" id="IPR032820">
    <property type="entry name" value="ATPase_put"/>
</dbReference>
<comment type="caution">
    <text evidence="2">The sequence shown here is derived from an EMBL/GenBank/DDBJ whole genome shotgun (WGS) entry which is preliminary data.</text>
</comment>
<evidence type="ECO:0000313" key="3">
    <source>
        <dbReference type="Proteomes" id="UP000070617"/>
    </source>
</evidence>
<keyword evidence="1" id="KW-1133">Transmembrane helix</keyword>
<sequence length="84" mass="9904">MSGFFNRDFFYYLSLFSQLGITMVGNIAVSLFLYLIFAKYVFRHPLILFLFLLLGIVSGYYQVYKLITQKKERGKKGGRHQDDF</sequence>
<feature type="transmembrane region" description="Helical" evidence="1">
    <location>
        <begin position="42"/>
        <end position="63"/>
    </location>
</feature>
<dbReference type="AlphaFoldDB" id="A0A133NBJ0"/>
<keyword evidence="1" id="KW-0472">Membrane</keyword>
<evidence type="ECO:0008006" key="4">
    <source>
        <dbReference type="Google" id="ProtNLM"/>
    </source>
</evidence>
<name>A0A133NBJ0_9FUSO</name>
<proteinExistence type="predicted"/>
<keyword evidence="3" id="KW-1185">Reference proteome</keyword>
<dbReference type="PATRIC" id="fig|134605.3.peg.1262"/>
<dbReference type="STRING" id="134605.HMPREF3206_01276"/>
<organism evidence="2 3">
    <name type="scientific">Fusobacterium equinum</name>
    <dbReference type="NCBI Taxonomy" id="134605"/>
    <lineage>
        <taxon>Bacteria</taxon>
        <taxon>Fusobacteriati</taxon>
        <taxon>Fusobacteriota</taxon>
        <taxon>Fusobacteriia</taxon>
        <taxon>Fusobacteriales</taxon>
        <taxon>Fusobacteriaceae</taxon>
        <taxon>Fusobacterium</taxon>
    </lineage>
</organism>
<evidence type="ECO:0000256" key="1">
    <source>
        <dbReference type="SAM" id="Phobius"/>
    </source>
</evidence>